<dbReference type="AlphaFoldDB" id="A0A7S0RYT4"/>
<accession>A0A7S0RYT4</accession>
<protein>
    <recommendedName>
        <fullName evidence="4">Saposin B-type domain-containing protein</fullName>
    </recommendedName>
</protein>
<dbReference type="EMBL" id="HBFB01027578">
    <property type="protein sequence ID" value="CAD8691142.1"/>
    <property type="molecule type" value="Transcribed_RNA"/>
</dbReference>
<dbReference type="PANTHER" id="PTHR36058">
    <property type="entry name" value="NUCLEOPHOSMIN"/>
    <property type="match status" value="1"/>
</dbReference>
<reference evidence="3" key="1">
    <citation type="submission" date="2021-01" db="EMBL/GenBank/DDBJ databases">
        <authorList>
            <person name="Corre E."/>
            <person name="Pelletier E."/>
            <person name="Niang G."/>
            <person name="Scheremetjew M."/>
            <person name="Finn R."/>
            <person name="Kale V."/>
            <person name="Holt S."/>
            <person name="Cochrane G."/>
            <person name="Meng A."/>
            <person name="Brown T."/>
            <person name="Cohen L."/>
        </authorList>
    </citation>
    <scope>NUCLEOTIDE SEQUENCE</scope>
    <source>
        <strain evidence="3">SAG 11-49</strain>
    </source>
</reference>
<gene>
    <name evidence="3" type="ORF">CLEI1391_LOCUS15429</name>
</gene>
<dbReference type="PANTHER" id="PTHR36058:SF1">
    <property type="entry name" value="NUCLEOPHOSMIN"/>
    <property type="match status" value="1"/>
</dbReference>
<sequence length="244" mass="27125">MLPVLVAVLAVVAGVANGNLDMDKIGMPHGKKMGEHKAPARKADIPLIKCQVCEMYVKQAIKATKELRAAVKPGQKFQEADIIDRLEKICDPDKDAGEWINMIDLQEDGDKLKVVDMGQVGACETECRTVARTCMDLSESLDLSDLSEMLYKDKKRATINNYVCYDESGFCSKKAPAMPKSRPFGEDFKPLTEEEQRHKKMMRSMKEAGLSGTMYDRESMMASMNKGEDDDDDDDAGMPTPSEL</sequence>
<organism evidence="3">
    <name type="scientific">Chlamydomonas leiostraca</name>
    <dbReference type="NCBI Taxonomy" id="1034604"/>
    <lineage>
        <taxon>Eukaryota</taxon>
        <taxon>Viridiplantae</taxon>
        <taxon>Chlorophyta</taxon>
        <taxon>core chlorophytes</taxon>
        <taxon>Chlorophyceae</taxon>
        <taxon>CS clade</taxon>
        <taxon>Chlamydomonadales</taxon>
        <taxon>Chlamydomonadaceae</taxon>
        <taxon>Chlamydomonas</taxon>
    </lineage>
</organism>
<feature type="region of interest" description="Disordered" evidence="1">
    <location>
        <begin position="178"/>
        <end position="244"/>
    </location>
</feature>
<evidence type="ECO:0000256" key="1">
    <source>
        <dbReference type="SAM" id="MobiDB-lite"/>
    </source>
</evidence>
<name>A0A7S0RYT4_9CHLO</name>
<evidence type="ECO:0008006" key="4">
    <source>
        <dbReference type="Google" id="ProtNLM"/>
    </source>
</evidence>
<feature type="signal peptide" evidence="2">
    <location>
        <begin position="1"/>
        <end position="18"/>
    </location>
</feature>
<proteinExistence type="predicted"/>
<keyword evidence="2" id="KW-0732">Signal</keyword>
<evidence type="ECO:0000256" key="2">
    <source>
        <dbReference type="SAM" id="SignalP"/>
    </source>
</evidence>
<evidence type="ECO:0000313" key="3">
    <source>
        <dbReference type="EMBL" id="CAD8691142.1"/>
    </source>
</evidence>
<feature type="chain" id="PRO_5031445196" description="Saposin B-type domain-containing protein" evidence="2">
    <location>
        <begin position="19"/>
        <end position="244"/>
    </location>
</feature>
<feature type="compositionally biased region" description="Basic and acidic residues" evidence="1">
    <location>
        <begin position="183"/>
        <end position="197"/>
    </location>
</feature>